<evidence type="ECO:0000313" key="1">
    <source>
        <dbReference type="EMBL" id="EHC03414.1"/>
    </source>
</evidence>
<protein>
    <submittedName>
        <fullName evidence="1">Uncharacterized protein</fullName>
    </submittedName>
</protein>
<comment type="caution">
    <text evidence="1">The sequence shown here is derived from an EMBL/GenBank/DDBJ whole genome shotgun (WGS) entry which is preliminary data.</text>
</comment>
<proteinExistence type="predicted"/>
<evidence type="ECO:0000313" key="2">
    <source>
        <dbReference type="Proteomes" id="UP000004014"/>
    </source>
</evidence>
<reference evidence="1 2" key="1">
    <citation type="submission" date="2011-03" db="EMBL/GenBank/DDBJ databases">
        <title>Deep-sequencing identification of multiple resistance mechanism for the high antibiotic-resistance strain Streptococcus suis R61.</title>
        <authorList>
            <person name="Hu P."/>
            <person name="Yang M."/>
            <person name="Jin M."/>
            <person name="Xiao J."/>
        </authorList>
    </citation>
    <scope>NUCLEOTIDE SEQUENCE [LARGE SCALE GENOMIC DNA]</scope>
    <source>
        <strain evidence="1 2">R61</strain>
    </source>
</reference>
<accession>A0AA87F9V9</accession>
<dbReference type="Proteomes" id="UP000004014">
    <property type="component" value="Unassembled WGS sequence"/>
</dbReference>
<name>A0AA87F9V9_STRSU</name>
<dbReference type="EMBL" id="AEYY01000016">
    <property type="protein sequence ID" value="EHC03414.1"/>
    <property type="molecule type" value="Genomic_DNA"/>
</dbReference>
<sequence>MYFDCYNFKKYNNFTITNIQLSDLSDEMKNKTESGNLW</sequence>
<organism evidence="1 2">
    <name type="scientific">Streptococcus suis R61</name>
    <dbReference type="NCBI Taxonomy" id="996306"/>
    <lineage>
        <taxon>Bacteria</taxon>
        <taxon>Bacillati</taxon>
        <taxon>Bacillota</taxon>
        <taxon>Bacilli</taxon>
        <taxon>Lactobacillales</taxon>
        <taxon>Streptococcaceae</taxon>
        <taxon>Streptococcus</taxon>
    </lineage>
</organism>
<dbReference type="AlphaFoldDB" id="A0AA87F9V9"/>
<gene>
    <name evidence="1" type="ORF">SSUR61_0601</name>
</gene>